<dbReference type="InterPro" id="IPR017438">
    <property type="entry name" value="ATP-NAD_kinase_N"/>
</dbReference>
<dbReference type="Gene3D" id="3.40.50.10330">
    <property type="entry name" value="Probable inorganic polyphosphate/atp-NAD kinase, domain 1"/>
    <property type="match status" value="1"/>
</dbReference>
<feature type="region of interest" description="Disordered" evidence="1">
    <location>
        <begin position="508"/>
        <end position="536"/>
    </location>
</feature>
<gene>
    <name evidence="4" type="ORF">Vbra_11733</name>
</gene>
<dbReference type="InterPro" id="IPR037607">
    <property type="entry name" value="DGK"/>
</dbReference>
<dbReference type="InterPro" id="IPR016064">
    <property type="entry name" value="NAD/diacylglycerol_kinase_sf"/>
</dbReference>
<dbReference type="PANTHER" id="PTHR11255">
    <property type="entry name" value="DIACYLGLYCEROL KINASE"/>
    <property type="match status" value="1"/>
</dbReference>
<accession>A0A0G4EHD4</accession>
<evidence type="ECO:0000256" key="2">
    <source>
        <dbReference type="SAM" id="SignalP"/>
    </source>
</evidence>
<keyword evidence="5" id="KW-1185">Reference proteome</keyword>
<dbReference type="EMBL" id="CDMY01000227">
    <property type="protein sequence ID" value="CEL95102.1"/>
    <property type="molecule type" value="Genomic_DNA"/>
</dbReference>
<feature type="domain" description="DAGKc" evidence="3">
    <location>
        <begin position="229"/>
        <end position="278"/>
    </location>
</feature>
<dbReference type="GO" id="GO:0004143">
    <property type="term" value="F:ATP-dependent diacylglycerol kinase activity"/>
    <property type="evidence" value="ECO:0007669"/>
    <property type="project" value="InterPro"/>
</dbReference>
<sequence>MEILSPATVQIFRLLLTLLVLGSLGGPQLTATGLLRDSLTASDRRSRLSAAFIPSRGTSPSHLPALEPLLRRRAAADELYRLPQIPQTPHLSHRLPLLSRLSSQLESDGGSTDRADVSRFDPDHRWEGAFADTPILTLSGNLVDTRRTVMRDFLEYMGIPTVYLGDLQDTFDAHTDRLRWSANAADEQASNIWRAAQEDFLRKGFRLQPNQPIAGPPWPQQQPQAVPQLRILLLGGDGTVGWAYETLHRLFDGTGYFPLVAVMPCGTYNDIGRLSGMQVRLSARDCSMGELPKIVNYVLNCNQVYDLDVWRLIPEGMTDLENFHSNYSVHSVAMGFIARSLFDFEKWRSTHPEAGRLYRKAFIWASGLLKYIQNDALQDVVRLTYDTEDGRHEANASLPGAFSCFQAHNIPIYGGSPFLSPDYASSQKVVQDGLLDVTVHSKPQMFGQLVLNTQGRHELSRLRDLTIDVPPGRRTFWMIDGTACSAVGGQLHVQKAGQMTLLTGPRLHHQSQSTSATKQGRRVALPPSYDHAQTPVDDTALPYKVRSVSPVIDEDTVRRLDAFLLPSPTIPSAFAVSEVVPQPPAEASAHGQEMVQLA</sequence>
<dbReference type="Proteomes" id="UP000041254">
    <property type="component" value="Unassembled WGS sequence"/>
</dbReference>
<dbReference type="STRING" id="1169540.A0A0G4EHD4"/>
<proteinExistence type="predicted"/>
<evidence type="ECO:0000256" key="1">
    <source>
        <dbReference type="SAM" id="MobiDB-lite"/>
    </source>
</evidence>
<dbReference type="VEuPathDB" id="CryptoDB:Vbra_11733"/>
<name>A0A0G4EHD4_VITBC</name>
<dbReference type="InParanoid" id="A0A0G4EHD4"/>
<dbReference type="SUPFAM" id="SSF111331">
    <property type="entry name" value="NAD kinase/diacylglycerol kinase-like"/>
    <property type="match status" value="1"/>
</dbReference>
<organism evidence="4 5">
    <name type="scientific">Vitrella brassicaformis (strain CCMP3155)</name>
    <dbReference type="NCBI Taxonomy" id="1169540"/>
    <lineage>
        <taxon>Eukaryota</taxon>
        <taxon>Sar</taxon>
        <taxon>Alveolata</taxon>
        <taxon>Colpodellida</taxon>
        <taxon>Vitrellaceae</taxon>
        <taxon>Vitrella</taxon>
    </lineage>
</organism>
<dbReference type="GO" id="GO:0016020">
    <property type="term" value="C:membrane"/>
    <property type="evidence" value="ECO:0007669"/>
    <property type="project" value="TreeGrafter"/>
</dbReference>
<keyword evidence="2" id="KW-0732">Signal</keyword>
<protein>
    <recommendedName>
        <fullName evidence="3">DAGKc domain-containing protein</fullName>
    </recommendedName>
</protein>
<reference evidence="4 5" key="1">
    <citation type="submission" date="2014-11" db="EMBL/GenBank/DDBJ databases">
        <authorList>
            <person name="Zhu J."/>
            <person name="Qi W."/>
            <person name="Song R."/>
        </authorList>
    </citation>
    <scope>NUCLEOTIDE SEQUENCE [LARGE SCALE GENOMIC DNA]</scope>
</reference>
<feature type="signal peptide" evidence="2">
    <location>
        <begin position="1"/>
        <end position="25"/>
    </location>
</feature>
<dbReference type="AlphaFoldDB" id="A0A0G4EHD4"/>
<evidence type="ECO:0000313" key="4">
    <source>
        <dbReference type="EMBL" id="CEL95102.1"/>
    </source>
</evidence>
<feature type="chain" id="PRO_5005187627" description="DAGKc domain-containing protein" evidence="2">
    <location>
        <begin position="26"/>
        <end position="598"/>
    </location>
</feature>
<dbReference type="InterPro" id="IPR001206">
    <property type="entry name" value="Diacylglycerol_kinase_cat_dom"/>
</dbReference>
<evidence type="ECO:0000313" key="5">
    <source>
        <dbReference type="Proteomes" id="UP000041254"/>
    </source>
</evidence>
<dbReference type="GO" id="GO:0007165">
    <property type="term" value="P:signal transduction"/>
    <property type="evidence" value="ECO:0007669"/>
    <property type="project" value="InterPro"/>
</dbReference>
<dbReference type="Pfam" id="PF00781">
    <property type="entry name" value="DAGK_cat"/>
    <property type="match status" value="1"/>
</dbReference>
<evidence type="ECO:0000259" key="3">
    <source>
        <dbReference type="Pfam" id="PF00781"/>
    </source>
</evidence>